<evidence type="ECO:0000259" key="18">
    <source>
        <dbReference type="PROSITE" id="PS50848"/>
    </source>
</evidence>
<evidence type="ECO:0000256" key="10">
    <source>
        <dbReference type="ARBA" id="ARBA00023069"/>
    </source>
</evidence>
<sequence>MEVGVVKIAEDSDFAKLKRLYDDSNEWRLDYNKPDLCVWTKSVPGISFRMIKIRTTFSDVEPDTMYDVLHDPDYRKVWDTHMIDAREIGFFNPNNDIGYYSMSCPSPLKNRDFVLQRSWLDTGLEQMIINHSVFHKDYPPFKGCVRATSYLTGYIVRPSRNGPGSELGYVAHTDPHGKLPVWLVNKITQIFAPKMVKKLHKAALGYPLWKKANNPNYKPWFSPEQISSPRIRTEDCIKSAEEKKYKHSYVDESNAKESRGRDSDSD</sequence>
<evidence type="ECO:0000256" key="4">
    <source>
        <dbReference type="ARBA" id="ARBA00022448"/>
    </source>
</evidence>
<keyword evidence="12" id="KW-0472">Membrane</keyword>
<dbReference type="GO" id="GO:0016020">
    <property type="term" value="C:membrane"/>
    <property type="evidence" value="ECO:0007669"/>
    <property type="project" value="UniProtKB-SubCell"/>
</dbReference>
<dbReference type="SUPFAM" id="SSF55961">
    <property type="entry name" value="Bet v1-like"/>
    <property type="match status" value="1"/>
</dbReference>
<keyword evidence="10" id="KW-0969">Cilium</keyword>
<dbReference type="InterPro" id="IPR023393">
    <property type="entry name" value="START-like_dom_sf"/>
</dbReference>
<dbReference type="PANTHER" id="PTHR19308:SF14">
    <property type="entry name" value="START DOMAIN-CONTAINING PROTEIN"/>
    <property type="match status" value="1"/>
</dbReference>
<evidence type="ECO:0000256" key="1">
    <source>
        <dbReference type="ARBA" id="ARBA00004230"/>
    </source>
</evidence>
<evidence type="ECO:0000313" key="20">
    <source>
        <dbReference type="Proteomes" id="UP001627154"/>
    </source>
</evidence>
<dbReference type="InterPro" id="IPR002913">
    <property type="entry name" value="START_lipid-bd_dom"/>
</dbReference>
<comment type="subcellular location">
    <subcellularLocation>
        <location evidence="1">Cell projection</location>
        <location evidence="1">Cilium</location>
        <location evidence="1">Flagellum</location>
    </subcellularLocation>
    <subcellularLocation>
        <location evidence="3">Cytoplasm</location>
    </subcellularLocation>
    <subcellularLocation>
        <location evidence="2">Membrane</location>
    </subcellularLocation>
</comment>
<feature type="region of interest" description="Disordered" evidence="17">
    <location>
        <begin position="245"/>
        <end position="266"/>
    </location>
</feature>
<dbReference type="GO" id="GO:0006869">
    <property type="term" value="P:lipid transport"/>
    <property type="evidence" value="ECO:0007669"/>
    <property type="project" value="UniProtKB-KW"/>
</dbReference>
<keyword evidence="13" id="KW-0966">Cell projection</keyword>
<evidence type="ECO:0000256" key="13">
    <source>
        <dbReference type="ARBA" id="ARBA00023273"/>
    </source>
</evidence>
<evidence type="ECO:0000313" key="19">
    <source>
        <dbReference type="EMBL" id="KAL3398302.1"/>
    </source>
</evidence>
<dbReference type="Gene3D" id="3.30.530.20">
    <property type="match status" value="1"/>
</dbReference>
<evidence type="ECO:0000256" key="3">
    <source>
        <dbReference type="ARBA" id="ARBA00004496"/>
    </source>
</evidence>
<reference evidence="19 20" key="1">
    <citation type="journal article" date="2024" name="bioRxiv">
        <title>A reference genome for Trichogramma kaykai: A tiny desert-dwelling parasitoid wasp with competing sex-ratio distorters.</title>
        <authorList>
            <person name="Culotta J."/>
            <person name="Lindsey A.R."/>
        </authorList>
    </citation>
    <scope>NUCLEOTIDE SEQUENCE [LARGE SCALE GENOMIC DNA]</scope>
    <source>
        <strain evidence="19 20">KSX58</strain>
    </source>
</reference>
<evidence type="ECO:0000256" key="14">
    <source>
        <dbReference type="ARBA" id="ARBA00070345"/>
    </source>
</evidence>
<organism evidence="19 20">
    <name type="scientific">Trichogramma kaykai</name>
    <dbReference type="NCBI Taxonomy" id="54128"/>
    <lineage>
        <taxon>Eukaryota</taxon>
        <taxon>Metazoa</taxon>
        <taxon>Ecdysozoa</taxon>
        <taxon>Arthropoda</taxon>
        <taxon>Hexapoda</taxon>
        <taxon>Insecta</taxon>
        <taxon>Pterygota</taxon>
        <taxon>Neoptera</taxon>
        <taxon>Endopterygota</taxon>
        <taxon>Hymenoptera</taxon>
        <taxon>Apocrita</taxon>
        <taxon>Proctotrupomorpha</taxon>
        <taxon>Chalcidoidea</taxon>
        <taxon>Trichogrammatidae</taxon>
        <taxon>Trichogramma</taxon>
    </lineage>
</organism>
<dbReference type="GO" id="GO:0008289">
    <property type="term" value="F:lipid binding"/>
    <property type="evidence" value="ECO:0007669"/>
    <property type="project" value="UniProtKB-KW"/>
</dbReference>
<name>A0ABD2WZ18_9HYME</name>
<evidence type="ECO:0000256" key="9">
    <source>
        <dbReference type="ARBA" id="ARBA00023055"/>
    </source>
</evidence>
<evidence type="ECO:0000256" key="16">
    <source>
        <dbReference type="ARBA" id="ARBA00080073"/>
    </source>
</evidence>
<keyword evidence="8" id="KW-0007">Acetylation</keyword>
<evidence type="ECO:0000256" key="8">
    <source>
        <dbReference type="ARBA" id="ARBA00022990"/>
    </source>
</evidence>
<evidence type="ECO:0000256" key="6">
    <source>
        <dbReference type="ARBA" id="ARBA00022553"/>
    </source>
</evidence>
<evidence type="ECO:0000256" key="2">
    <source>
        <dbReference type="ARBA" id="ARBA00004370"/>
    </source>
</evidence>
<dbReference type="EMBL" id="JBJJXI010000059">
    <property type="protein sequence ID" value="KAL3398302.1"/>
    <property type="molecule type" value="Genomic_DNA"/>
</dbReference>
<evidence type="ECO:0000256" key="12">
    <source>
        <dbReference type="ARBA" id="ARBA00023136"/>
    </source>
</evidence>
<gene>
    <name evidence="19" type="ORF">TKK_007484</name>
</gene>
<dbReference type="AlphaFoldDB" id="A0ABD2WZ18"/>
<keyword evidence="7" id="KW-0282">Flagellum</keyword>
<dbReference type="Pfam" id="PF01852">
    <property type="entry name" value="START"/>
    <property type="match status" value="1"/>
</dbReference>
<comment type="caution">
    <text evidence="19">The sequence shown here is derived from an EMBL/GenBank/DDBJ whole genome shotgun (WGS) entry which is preliminary data.</text>
</comment>
<keyword evidence="6" id="KW-0597">Phosphoprotein</keyword>
<keyword evidence="20" id="KW-1185">Reference proteome</keyword>
<dbReference type="Proteomes" id="UP001627154">
    <property type="component" value="Unassembled WGS sequence"/>
</dbReference>
<evidence type="ECO:0000256" key="15">
    <source>
        <dbReference type="ARBA" id="ARBA00076937"/>
    </source>
</evidence>
<proteinExistence type="predicted"/>
<keyword evidence="5" id="KW-0963">Cytoplasm</keyword>
<accession>A0ABD2WZ18</accession>
<evidence type="ECO:0000256" key="17">
    <source>
        <dbReference type="SAM" id="MobiDB-lite"/>
    </source>
</evidence>
<evidence type="ECO:0000256" key="7">
    <source>
        <dbReference type="ARBA" id="ARBA00022846"/>
    </source>
</evidence>
<feature type="domain" description="START" evidence="18">
    <location>
        <begin position="23"/>
        <end position="208"/>
    </location>
</feature>
<dbReference type="PROSITE" id="PS50848">
    <property type="entry name" value="START"/>
    <property type="match status" value="1"/>
</dbReference>
<dbReference type="PANTHER" id="PTHR19308">
    <property type="entry name" value="PHOSPHATIDYLCHOLINE TRANSFER PROTEIN"/>
    <property type="match status" value="1"/>
</dbReference>
<evidence type="ECO:0000256" key="11">
    <source>
        <dbReference type="ARBA" id="ARBA00023121"/>
    </source>
</evidence>
<keyword evidence="4" id="KW-0813">Transport</keyword>
<dbReference type="InterPro" id="IPR041951">
    <property type="entry name" value="STARD10_START"/>
</dbReference>
<keyword evidence="11" id="KW-0446">Lipid-binding</keyword>
<evidence type="ECO:0000256" key="5">
    <source>
        <dbReference type="ARBA" id="ARBA00022490"/>
    </source>
</evidence>
<protein>
    <recommendedName>
        <fullName evidence="14">START domain-containing protein 10</fullName>
    </recommendedName>
    <alternativeName>
        <fullName evidence="15">PCTP-like protein</fullName>
    </alternativeName>
    <alternativeName>
        <fullName evidence="16">StAR-related lipid transfer protein 10</fullName>
    </alternativeName>
</protein>
<dbReference type="SMART" id="SM00234">
    <property type="entry name" value="START"/>
    <property type="match status" value="1"/>
</dbReference>
<dbReference type="CDD" id="cd08871">
    <property type="entry name" value="START_STARD10-like"/>
    <property type="match status" value="1"/>
</dbReference>
<keyword evidence="9" id="KW-0445">Lipid transport</keyword>
<dbReference type="GO" id="GO:0031514">
    <property type="term" value="C:motile cilium"/>
    <property type="evidence" value="ECO:0007669"/>
    <property type="project" value="UniProtKB-SubCell"/>
</dbReference>
<dbReference type="InterPro" id="IPR051213">
    <property type="entry name" value="START_lipid_transfer"/>
</dbReference>
<dbReference type="GO" id="GO:0005829">
    <property type="term" value="C:cytosol"/>
    <property type="evidence" value="ECO:0007669"/>
    <property type="project" value="UniProtKB-ARBA"/>
</dbReference>
<dbReference type="FunFam" id="3.30.530.20:FF:000008">
    <property type="entry name" value="START domain containing 10"/>
    <property type="match status" value="1"/>
</dbReference>